<dbReference type="PIRSF" id="PIRSF002419">
    <property type="entry name" value="Tetraspanin"/>
    <property type="match status" value="1"/>
</dbReference>
<feature type="transmembrane region" description="Helical" evidence="7">
    <location>
        <begin position="50"/>
        <end position="70"/>
    </location>
</feature>
<feature type="transmembrane region" description="Helical" evidence="7">
    <location>
        <begin position="198"/>
        <end position="216"/>
    </location>
</feature>
<evidence type="ECO:0000256" key="4">
    <source>
        <dbReference type="ARBA" id="ARBA00022989"/>
    </source>
</evidence>
<sequence>MCSSSKYYLIVLNVFFLILSFVFITIGVIIQTTLAANYTFLSEHLAPPAAVMLTFGLLVFSVSLLGLFSVSCRSHYLLWIYICFLVILIVVEFFQVISGLIAKSHVLRLIVDSLRAAQFKYTRDYLASFTWDSIQRDFKCCGVSNVQEWSPHLHNSSLPDSCCTVYIIDCGKTALETGNFYQSGCIGAISQWIDRHQIIIGVSVCIIIILQLLSLACSRGYLQVLQCYGSAKG</sequence>
<feature type="transmembrane region" description="Helical" evidence="7">
    <location>
        <begin position="77"/>
        <end position="102"/>
    </location>
</feature>
<name>A0A812D6M1_ACAPH</name>
<dbReference type="SUPFAM" id="SSF48652">
    <property type="entry name" value="Tetraspanin"/>
    <property type="match status" value="1"/>
</dbReference>
<keyword evidence="6" id="KW-1015">Disulfide bond</keyword>
<evidence type="ECO:0000313" key="9">
    <source>
        <dbReference type="Proteomes" id="UP000597762"/>
    </source>
</evidence>
<dbReference type="OrthoDB" id="6090972at2759"/>
<dbReference type="InterPro" id="IPR008952">
    <property type="entry name" value="Tetraspanin_EC2_sf"/>
</dbReference>
<comment type="subcellular location">
    <subcellularLocation>
        <location evidence="1 7">Membrane</location>
        <topology evidence="1 7">Multi-pass membrane protein</topology>
    </subcellularLocation>
</comment>
<organism evidence="8 9">
    <name type="scientific">Acanthosepion pharaonis</name>
    <name type="common">Pharaoh cuttlefish</name>
    <name type="synonym">Sepia pharaonis</name>
    <dbReference type="NCBI Taxonomy" id="158019"/>
    <lineage>
        <taxon>Eukaryota</taxon>
        <taxon>Metazoa</taxon>
        <taxon>Spiralia</taxon>
        <taxon>Lophotrochozoa</taxon>
        <taxon>Mollusca</taxon>
        <taxon>Cephalopoda</taxon>
        <taxon>Coleoidea</taxon>
        <taxon>Decapodiformes</taxon>
        <taxon>Sepiida</taxon>
        <taxon>Sepiina</taxon>
        <taxon>Sepiidae</taxon>
        <taxon>Acanthosepion</taxon>
    </lineage>
</organism>
<comment type="similarity">
    <text evidence="2 7">Belongs to the tetraspanin (TM4SF) family.</text>
</comment>
<evidence type="ECO:0000313" key="8">
    <source>
        <dbReference type="EMBL" id="CAE1293097.1"/>
    </source>
</evidence>
<dbReference type="Gene3D" id="1.10.1450.10">
    <property type="entry name" value="Tetraspanin"/>
    <property type="match status" value="1"/>
</dbReference>
<dbReference type="Pfam" id="PF00335">
    <property type="entry name" value="Tetraspanin"/>
    <property type="match status" value="1"/>
</dbReference>
<dbReference type="PANTHER" id="PTHR19282:SF544">
    <property type="entry name" value="TETRASPANIN"/>
    <property type="match status" value="1"/>
</dbReference>
<evidence type="ECO:0000256" key="5">
    <source>
        <dbReference type="ARBA" id="ARBA00023136"/>
    </source>
</evidence>
<dbReference type="Proteomes" id="UP000597762">
    <property type="component" value="Unassembled WGS sequence"/>
</dbReference>
<keyword evidence="3 7" id="KW-0812">Transmembrane</keyword>
<dbReference type="InterPro" id="IPR018499">
    <property type="entry name" value="Tetraspanin/Peripherin"/>
</dbReference>
<proteinExistence type="inferred from homology"/>
<dbReference type="AlphaFoldDB" id="A0A812D6M1"/>
<dbReference type="PANTHER" id="PTHR19282">
    <property type="entry name" value="TETRASPANIN"/>
    <property type="match status" value="1"/>
</dbReference>
<dbReference type="GO" id="GO:0005886">
    <property type="term" value="C:plasma membrane"/>
    <property type="evidence" value="ECO:0007669"/>
    <property type="project" value="TreeGrafter"/>
</dbReference>
<keyword evidence="5 7" id="KW-0472">Membrane</keyword>
<keyword evidence="9" id="KW-1185">Reference proteome</keyword>
<reference evidence="8" key="1">
    <citation type="submission" date="2021-01" db="EMBL/GenBank/DDBJ databases">
        <authorList>
            <person name="Li R."/>
            <person name="Bekaert M."/>
        </authorList>
    </citation>
    <scope>NUCLEOTIDE SEQUENCE</scope>
    <source>
        <strain evidence="8">Farmed</strain>
    </source>
</reference>
<gene>
    <name evidence="8" type="ORF">SPHA_49632</name>
</gene>
<comment type="caution">
    <text evidence="8">The sequence shown here is derived from an EMBL/GenBank/DDBJ whole genome shotgun (WGS) entry which is preliminary data.</text>
</comment>
<dbReference type="InterPro" id="IPR000301">
    <property type="entry name" value="Tetraspanin_animals"/>
</dbReference>
<dbReference type="EMBL" id="CAHIKZ030002864">
    <property type="protein sequence ID" value="CAE1293097.1"/>
    <property type="molecule type" value="Genomic_DNA"/>
</dbReference>
<evidence type="ECO:0000256" key="2">
    <source>
        <dbReference type="ARBA" id="ARBA00006840"/>
    </source>
</evidence>
<evidence type="ECO:0000256" key="7">
    <source>
        <dbReference type="RuleBase" id="RU361218"/>
    </source>
</evidence>
<evidence type="ECO:0000256" key="1">
    <source>
        <dbReference type="ARBA" id="ARBA00004141"/>
    </source>
</evidence>
<accession>A0A812D6M1</accession>
<feature type="disulfide bond" evidence="6">
    <location>
        <begin position="140"/>
        <end position="170"/>
    </location>
</feature>
<dbReference type="PRINTS" id="PR00259">
    <property type="entry name" value="TMFOUR"/>
</dbReference>
<evidence type="ECO:0000256" key="3">
    <source>
        <dbReference type="ARBA" id="ARBA00022692"/>
    </source>
</evidence>
<feature type="transmembrane region" description="Helical" evidence="7">
    <location>
        <begin position="7"/>
        <end position="30"/>
    </location>
</feature>
<keyword evidence="4 7" id="KW-1133">Transmembrane helix</keyword>
<evidence type="ECO:0000256" key="6">
    <source>
        <dbReference type="PIRSR" id="PIRSR002419-1"/>
    </source>
</evidence>
<protein>
    <recommendedName>
        <fullName evidence="7">Tetraspanin</fullName>
    </recommendedName>
</protein>